<keyword evidence="3" id="KW-1185">Reference proteome</keyword>
<evidence type="ECO:0000313" key="3">
    <source>
        <dbReference type="Proteomes" id="UP000474758"/>
    </source>
</evidence>
<reference evidence="2 3" key="1">
    <citation type="submission" date="2020-02" db="EMBL/GenBank/DDBJ databases">
        <title>Rhodobacter translucens sp. nov., a novel bacterium isolated from activated sludge.</title>
        <authorList>
            <person name="Liu J."/>
        </authorList>
    </citation>
    <scope>NUCLEOTIDE SEQUENCE [LARGE SCALE GENOMIC DNA]</scope>
    <source>
        <strain evidence="2 3">HX-7-19</strain>
    </source>
</reference>
<name>A0A6M1TP54_9RHOB</name>
<proteinExistence type="predicted"/>
<sequence length="350" mass="38690">MNPYQSLDERYFWSPAVAQKNMFDIERLWEPKFRIGPRAPVATFGSCFAQHIGRALKGRGFNWMDAEPAPTGLPADVAKTFGFGVFSARTGNIYTASLLAQWVGWALGDSAPPEEVWEKDGRFYDPFRPVIEPGGFASAQEMLAGREMAIEAFRKCITEARVFVFTLGLTESWFNREEGHEYPMCPGTAAGEFDADRHEFRNQDYVFIRRKLVEAIRRMRQANPRLSVLLTVSPVPLTATMSGNHVLLATTESKAVLRAVAGSVSRALPFVDYFPSYEIISSTPYRGSFFEPNQRGVNPAGVAHVMDMFFACLMAKYPLPVATGKKPGKAKGDVACEEALLAAFGTKAGG</sequence>
<dbReference type="EMBL" id="JAALFE010000001">
    <property type="protein sequence ID" value="NGQ89610.1"/>
    <property type="molecule type" value="Genomic_DNA"/>
</dbReference>
<evidence type="ECO:0000313" key="2">
    <source>
        <dbReference type="EMBL" id="NGQ89610.1"/>
    </source>
</evidence>
<dbReference type="InterPro" id="IPR014982">
    <property type="entry name" value="GSCFA"/>
</dbReference>
<dbReference type="Pfam" id="PF08885">
    <property type="entry name" value="GSCFA"/>
    <property type="match status" value="1"/>
</dbReference>
<organism evidence="2 3">
    <name type="scientific">Paragemmobacter kunshanensis</name>
    <dbReference type="NCBI Taxonomy" id="2583234"/>
    <lineage>
        <taxon>Bacteria</taxon>
        <taxon>Pseudomonadati</taxon>
        <taxon>Pseudomonadota</taxon>
        <taxon>Alphaproteobacteria</taxon>
        <taxon>Rhodobacterales</taxon>
        <taxon>Paracoccaceae</taxon>
        <taxon>Paragemmobacter</taxon>
    </lineage>
</organism>
<protein>
    <submittedName>
        <fullName evidence="2">GSCFA domain-containing protein</fullName>
    </submittedName>
</protein>
<feature type="domain" description="GSCFA" evidence="1">
    <location>
        <begin position="41"/>
        <end position="309"/>
    </location>
</feature>
<comment type="caution">
    <text evidence="2">The sequence shown here is derived from an EMBL/GenBank/DDBJ whole genome shotgun (WGS) entry which is preliminary data.</text>
</comment>
<evidence type="ECO:0000259" key="1">
    <source>
        <dbReference type="Pfam" id="PF08885"/>
    </source>
</evidence>
<dbReference type="RefSeq" id="WP_165046696.1">
    <property type="nucleotide sequence ID" value="NZ_JAALFE010000001.1"/>
</dbReference>
<gene>
    <name evidence="2" type="ORF">G5V65_01775</name>
</gene>
<dbReference type="Proteomes" id="UP000474758">
    <property type="component" value="Unassembled WGS sequence"/>
</dbReference>
<dbReference type="AlphaFoldDB" id="A0A6M1TP54"/>
<accession>A0A6M1TP54</accession>